<organism evidence="1 2">
    <name type="scientific">Geomonas silvestris</name>
    <dbReference type="NCBI Taxonomy" id="2740184"/>
    <lineage>
        <taxon>Bacteria</taxon>
        <taxon>Pseudomonadati</taxon>
        <taxon>Thermodesulfobacteriota</taxon>
        <taxon>Desulfuromonadia</taxon>
        <taxon>Geobacterales</taxon>
        <taxon>Geobacteraceae</taxon>
        <taxon>Geomonas</taxon>
    </lineage>
</organism>
<dbReference type="SUPFAM" id="SSF117396">
    <property type="entry name" value="TM1631-like"/>
    <property type="match status" value="1"/>
</dbReference>
<evidence type="ECO:0000313" key="1">
    <source>
        <dbReference type="EMBL" id="GFO60039.1"/>
    </source>
</evidence>
<dbReference type="InterPro" id="IPR002763">
    <property type="entry name" value="DUF72"/>
</dbReference>
<proteinExistence type="predicted"/>
<reference evidence="2" key="1">
    <citation type="submission" date="2020-06" db="EMBL/GenBank/DDBJ databases">
        <title>Draft genomic sequence of Geomonas sp. Red330.</title>
        <authorList>
            <person name="Itoh H."/>
            <person name="Zhenxing X."/>
            <person name="Ushijima N."/>
            <person name="Masuda Y."/>
            <person name="Shiratori Y."/>
            <person name="Senoo K."/>
        </authorList>
    </citation>
    <scope>NUCLEOTIDE SEQUENCE [LARGE SCALE GENOMIC DNA]</scope>
    <source>
        <strain evidence="2">Red330</strain>
    </source>
</reference>
<dbReference type="AlphaFoldDB" id="A0A6V8MK12"/>
<dbReference type="Gene3D" id="3.20.20.410">
    <property type="entry name" value="Protein of unknown function UPF0759"/>
    <property type="match status" value="1"/>
</dbReference>
<keyword evidence="2" id="KW-1185">Reference proteome</keyword>
<dbReference type="Proteomes" id="UP000556026">
    <property type="component" value="Unassembled WGS sequence"/>
</dbReference>
<gene>
    <name evidence="1" type="ORF">GMST_23640</name>
</gene>
<evidence type="ECO:0008006" key="3">
    <source>
        <dbReference type="Google" id="ProtNLM"/>
    </source>
</evidence>
<comment type="caution">
    <text evidence="1">The sequence shown here is derived from an EMBL/GenBank/DDBJ whole genome shotgun (WGS) entry which is preliminary data.</text>
</comment>
<sequence>MEHLDGIRIGTCSWAEKSLIESGVFYPPETATAEARLRYYSSLFDTVEVESTFYALPTQGMVHAWCNRTPPGFLFHLKAHGVLTGHQVDPHLLPGELLALLPAEERDRETVRVADPALVKALAEHLKEAVAPLRRLHRLGFIVFQFPPWFGYQKSNLGYLQRCKELFGELPIAVEFRHGSWLTRHHADYLFAFLREHNITYITCDEPQFGTLATAPFIPAATTSIAYLRLHGRNAENWLDHSTPRYEYRYNASELASLAQVVTELRRGCRIVFAMFNNCHQGHSIVNARDLEKLLLENPPAVQR</sequence>
<evidence type="ECO:0000313" key="2">
    <source>
        <dbReference type="Proteomes" id="UP000556026"/>
    </source>
</evidence>
<dbReference type="EMBL" id="BLXX01000006">
    <property type="protein sequence ID" value="GFO60039.1"/>
    <property type="molecule type" value="Genomic_DNA"/>
</dbReference>
<dbReference type="Pfam" id="PF01904">
    <property type="entry name" value="DUF72"/>
    <property type="match status" value="1"/>
</dbReference>
<dbReference type="InterPro" id="IPR036520">
    <property type="entry name" value="UPF0759_sf"/>
</dbReference>
<accession>A0A6V8MK12</accession>
<dbReference type="PANTHER" id="PTHR30348">
    <property type="entry name" value="UNCHARACTERIZED PROTEIN YECE"/>
    <property type="match status" value="1"/>
</dbReference>
<dbReference type="RefSeq" id="WP_183354855.1">
    <property type="nucleotide sequence ID" value="NZ_BLXX01000006.1"/>
</dbReference>
<protein>
    <recommendedName>
        <fullName evidence="3">DUF72 domain-containing protein</fullName>
    </recommendedName>
</protein>
<name>A0A6V8MK12_9BACT</name>
<dbReference type="PANTHER" id="PTHR30348:SF13">
    <property type="entry name" value="UPF0759 PROTEIN YUNF"/>
    <property type="match status" value="1"/>
</dbReference>